<feature type="region of interest" description="Disordered" evidence="1">
    <location>
        <begin position="282"/>
        <end position="301"/>
    </location>
</feature>
<sequence length="429" mass="47805">MLKRWMEERFEKLENKFDEFQTMICRGLSMPEGSNHNTRKRKARDDLQRRQSSYPDRIGIETQGPNRKGKKRKTVANSAGEKKTLSRRGSGGKTGVAMGTRRNNTASSQRESGRENKSRNGVTTPVFGNASLQETRTPSRPVDELSRPGAQQSDNGRFSPPAENKADQQETESHALVSYGPVLDVEPESYVLPPKIPSTKRYEVEVGSPVAWEETNPTCYRSVGHVRSFHPSWNGTPSSKSKDTRAPKCVEGAKQQENESVTDRTPPPVENDAAQVADLVQGKKQTQSVGHESGEISNLEVSKSGEQLEKVHSLMAGVQAIVKEINAEFPVPEEEERYDSCKDAMSTDSLIQENLGNHVSEPEADSDVVASGGKRHRMRSIKIKGVCTPDARVKNLFKSEEKPEYKPIGKANRAQYKKFTEILRENPEQ</sequence>
<protein>
    <submittedName>
        <fullName evidence="2">Uncharacterized protein</fullName>
    </submittedName>
</protein>
<feature type="region of interest" description="Disordered" evidence="1">
    <location>
        <begin position="231"/>
        <end position="270"/>
    </location>
</feature>
<reference evidence="2 3" key="1">
    <citation type="submission" date="2020-02" db="EMBL/GenBank/DDBJ databases">
        <authorList>
            <person name="Ma Q."/>
            <person name="Huang Y."/>
            <person name="Song X."/>
            <person name="Pei D."/>
        </authorList>
    </citation>
    <scope>NUCLEOTIDE SEQUENCE [LARGE SCALE GENOMIC DNA]</scope>
    <source>
        <strain evidence="2">Sxm20200214</strain>
        <tissue evidence="2">Leaf</tissue>
    </source>
</reference>
<feature type="region of interest" description="Disordered" evidence="1">
    <location>
        <begin position="28"/>
        <end position="187"/>
    </location>
</feature>
<dbReference type="EMBL" id="JAAMPC010000004">
    <property type="protein sequence ID" value="KAG2314362.1"/>
    <property type="molecule type" value="Genomic_DNA"/>
</dbReference>
<dbReference type="AlphaFoldDB" id="A0A8X8AXE7"/>
<dbReference type="Proteomes" id="UP000886595">
    <property type="component" value="Unassembled WGS sequence"/>
</dbReference>
<feature type="region of interest" description="Disordered" evidence="1">
    <location>
        <begin position="355"/>
        <end position="376"/>
    </location>
</feature>
<accession>A0A8X8AXE7</accession>
<feature type="compositionally biased region" description="Basic and acidic residues" evidence="1">
    <location>
        <begin position="164"/>
        <end position="173"/>
    </location>
</feature>
<evidence type="ECO:0000313" key="2">
    <source>
        <dbReference type="EMBL" id="KAG2314362.1"/>
    </source>
</evidence>
<comment type="caution">
    <text evidence="2">The sequence shown here is derived from an EMBL/GenBank/DDBJ whole genome shotgun (WGS) entry which is preliminary data.</text>
</comment>
<keyword evidence="3" id="KW-1185">Reference proteome</keyword>
<evidence type="ECO:0000256" key="1">
    <source>
        <dbReference type="SAM" id="MobiDB-lite"/>
    </source>
</evidence>
<proteinExistence type="predicted"/>
<evidence type="ECO:0000313" key="3">
    <source>
        <dbReference type="Proteomes" id="UP000886595"/>
    </source>
</evidence>
<feature type="compositionally biased region" description="Polar residues" evidence="1">
    <location>
        <begin position="283"/>
        <end position="301"/>
    </location>
</feature>
<name>A0A8X8AXE7_BRACI</name>
<gene>
    <name evidence="2" type="ORF">Bca52824_017484</name>
</gene>
<feature type="compositionally biased region" description="Polar residues" evidence="1">
    <location>
        <begin position="101"/>
        <end position="110"/>
    </location>
</feature>
<organism evidence="2 3">
    <name type="scientific">Brassica carinata</name>
    <name type="common">Ethiopian mustard</name>
    <name type="synonym">Abyssinian cabbage</name>
    <dbReference type="NCBI Taxonomy" id="52824"/>
    <lineage>
        <taxon>Eukaryota</taxon>
        <taxon>Viridiplantae</taxon>
        <taxon>Streptophyta</taxon>
        <taxon>Embryophyta</taxon>
        <taxon>Tracheophyta</taxon>
        <taxon>Spermatophyta</taxon>
        <taxon>Magnoliopsida</taxon>
        <taxon>eudicotyledons</taxon>
        <taxon>Gunneridae</taxon>
        <taxon>Pentapetalae</taxon>
        <taxon>rosids</taxon>
        <taxon>malvids</taxon>
        <taxon>Brassicales</taxon>
        <taxon>Brassicaceae</taxon>
        <taxon>Brassiceae</taxon>
        <taxon>Brassica</taxon>
    </lineage>
</organism>